<dbReference type="RefSeq" id="WP_105064357.1">
    <property type="nucleotide sequence ID" value="NZ_BSOU01000010.1"/>
</dbReference>
<gene>
    <name evidence="1" type="primary">wbfD</name>
    <name evidence="1" type="ORF">GCM10007855_32810</name>
</gene>
<keyword evidence="2" id="KW-1185">Reference proteome</keyword>
<dbReference type="Pfam" id="PF11102">
    <property type="entry name" value="YjbF"/>
    <property type="match status" value="1"/>
</dbReference>
<evidence type="ECO:0000313" key="1">
    <source>
        <dbReference type="EMBL" id="GLR76406.1"/>
    </source>
</evidence>
<dbReference type="InterPro" id="IPR023373">
    <property type="entry name" value="YmcC_sf"/>
</dbReference>
<organism evidence="1 2">
    <name type="scientific">Aliivibrio sifiae</name>
    <dbReference type="NCBI Taxonomy" id="566293"/>
    <lineage>
        <taxon>Bacteria</taxon>
        <taxon>Pseudomonadati</taxon>
        <taxon>Pseudomonadota</taxon>
        <taxon>Gammaproteobacteria</taxon>
        <taxon>Vibrionales</taxon>
        <taxon>Vibrionaceae</taxon>
        <taxon>Aliivibrio</taxon>
    </lineage>
</organism>
<comment type="caution">
    <text evidence="1">The sequence shown here is derived from an EMBL/GenBank/DDBJ whole genome shotgun (WGS) entry which is preliminary data.</text>
</comment>
<sequence length="233" mass="26098">MFSALKPQFIFKTVNTLLITFALSACTQKFNDVNATLDEAFFGTDDVVLSQQEIIKLPYASSFVRINGGAKLFMVLAFAEPNPKTGVMQLKWLSSDKAMVVTEDGRIVKTLGLAQKNLTAITPINLPSLPSFASINKKQHIWSAEYDWQTDNRYLFNYEATITPVLRKTSQLKTTVWEKEITEVLEVVSIPSLSASFTNQYWIDGDGNVVKSHQYLGPDMGDIEMTILKPFAL</sequence>
<protein>
    <submittedName>
        <fullName evidence="1">WbfD protein</fullName>
    </submittedName>
</protein>
<reference evidence="2" key="1">
    <citation type="journal article" date="2019" name="Int. J. Syst. Evol. Microbiol.">
        <title>The Global Catalogue of Microorganisms (GCM) 10K type strain sequencing project: providing services to taxonomists for standard genome sequencing and annotation.</title>
        <authorList>
            <consortium name="The Broad Institute Genomics Platform"/>
            <consortium name="The Broad Institute Genome Sequencing Center for Infectious Disease"/>
            <person name="Wu L."/>
            <person name="Ma J."/>
        </authorList>
    </citation>
    <scope>NUCLEOTIDE SEQUENCE [LARGE SCALE GENOMIC DNA]</scope>
    <source>
        <strain evidence="2">NBRC 105001</strain>
    </source>
</reference>
<evidence type="ECO:0000313" key="2">
    <source>
        <dbReference type="Proteomes" id="UP001156660"/>
    </source>
</evidence>
<dbReference type="PROSITE" id="PS51257">
    <property type="entry name" value="PROKAR_LIPOPROTEIN"/>
    <property type="match status" value="1"/>
</dbReference>
<proteinExistence type="predicted"/>
<accession>A0ABQ6AK10</accession>
<name>A0ABQ6AK10_9GAMM</name>
<dbReference type="Gene3D" id="2.40.360.10">
    <property type="entry name" value="YmcC-like"/>
    <property type="match status" value="1"/>
</dbReference>
<dbReference type="SUPFAM" id="SSF159270">
    <property type="entry name" value="YmcC-like"/>
    <property type="match status" value="1"/>
</dbReference>
<dbReference type="Proteomes" id="UP001156660">
    <property type="component" value="Unassembled WGS sequence"/>
</dbReference>
<dbReference type="EMBL" id="BSOU01000010">
    <property type="protein sequence ID" value="GLR76406.1"/>
    <property type="molecule type" value="Genomic_DNA"/>
</dbReference>
<dbReference type="InterPro" id="IPR021308">
    <property type="entry name" value="GfcB"/>
</dbReference>